<dbReference type="PANTHER" id="PTHR13483">
    <property type="entry name" value="BOX C_D SNORNA PROTEIN 1-RELATED"/>
    <property type="match status" value="1"/>
</dbReference>
<dbReference type="PANTHER" id="PTHR13483:SF3">
    <property type="entry name" value="BOX C_D SNORNA PROTEIN 1"/>
    <property type="match status" value="1"/>
</dbReference>
<organism evidence="9 10">
    <name type="scientific">Nesidiocoris tenuis</name>
    <dbReference type="NCBI Taxonomy" id="355587"/>
    <lineage>
        <taxon>Eukaryota</taxon>
        <taxon>Metazoa</taxon>
        <taxon>Ecdysozoa</taxon>
        <taxon>Arthropoda</taxon>
        <taxon>Hexapoda</taxon>
        <taxon>Insecta</taxon>
        <taxon>Pterygota</taxon>
        <taxon>Neoptera</taxon>
        <taxon>Paraneoptera</taxon>
        <taxon>Hemiptera</taxon>
        <taxon>Heteroptera</taxon>
        <taxon>Panheteroptera</taxon>
        <taxon>Cimicomorpha</taxon>
        <taxon>Miridae</taxon>
        <taxon>Dicyphina</taxon>
        <taxon>Nesidiocoris</taxon>
    </lineage>
</organism>
<proteinExistence type="inferred from homology"/>
<comment type="function">
    <text evidence="5">Required for box C/D snoRNAs accumulation involved in snoRNA processing, snoRNA transport to the nucleolus and ribosome biogenesis.</text>
</comment>
<evidence type="ECO:0000256" key="4">
    <source>
        <dbReference type="ARBA" id="ARBA00022833"/>
    </source>
</evidence>
<evidence type="ECO:0000256" key="2">
    <source>
        <dbReference type="ARBA" id="ARBA00022723"/>
    </source>
</evidence>
<feature type="domain" description="HIT-type" evidence="8">
    <location>
        <begin position="18"/>
        <end position="52"/>
    </location>
</feature>
<evidence type="ECO:0000313" key="9">
    <source>
        <dbReference type="EMBL" id="BES93381.1"/>
    </source>
</evidence>
<evidence type="ECO:0000313" key="10">
    <source>
        <dbReference type="Proteomes" id="UP001307889"/>
    </source>
</evidence>
<evidence type="ECO:0000256" key="7">
    <source>
        <dbReference type="PROSITE-ProRule" id="PRU00453"/>
    </source>
</evidence>
<evidence type="ECO:0000256" key="6">
    <source>
        <dbReference type="ARBA" id="ARBA00049654"/>
    </source>
</evidence>
<dbReference type="EMBL" id="AP028912">
    <property type="protein sequence ID" value="BES93381.1"/>
    <property type="molecule type" value="Genomic_DNA"/>
</dbReference>
<evidence type="ECO:0000256" key="5">
    <source>
        <dbReference type="ARBA" id="ARBA00049598"/>
    </source>
</evidence>
<evidence type="ECO:0000256" key="3">
    <source>
        <dbReference type="ARBA" id="ARBA00022771"/>
    </source>
</evidence>
<comment type="similarity">
    <text evidence="6">Belongs to the BCD1 family.</text>
</comment>
<keyword evidence="4" id="KW-0862">Zinc</keyword>
<dbReference type="Pfam" id="PF25790">
    <property type="entry name" value="BCD1"/>
    <property type="match status" value="1"/>
</dbReference>
<keyword evidence="1" id="KW-0597">Phosphoprotein</keyword>
<gene>
    <name evidence="9" type="ORF">NTJ_06190</name>
</gene>
<protein>
    <submittedName>
        <fullName evidence="9">HIT zinc finger</fullName>
    </submittedName>
</protein>
<dbReference type="Proteomes" id="UP001307889">
    <property type="component" value="Chromosome 4"/>
</dbReference>
<evidence type="ECO:0000256" key="1">
    <source>
        <dbReference type="ARBA" id="ARBA00022553"/>
    </source>
</evidence>
<reference evidence="9 10" key="1">
    <citation type="submission" date="2023-09" db="EMBL/GenBank/DDBJ databases">
        <title>Nesidiocoris tenuis whole genome shotgun sequence.</title>
        <authorList>
            <person name="Shibata T."/>
            <person name="Shimoda M."/>
            <person name="Kobayashi T."/>
            <person name="Uehara T."/>
        </authorList>
    </citation>
    <scope>NUCLEOTIDE SEQUENCE [LARGE SCALE GENOMIC DNA]</scope>
    <source>
        <strain evidence="9 10">Japan</strain>
    </source>
</reference>
<dbReference type="Pfam" id="PF04438">
    <property type="entry name" value="zf-HIT"/>
    <property type="match status" value="1"/>
</dbReference>
<dbReference type="PROSITE" id="PS51083">
    <property type="entry name" value="ZF_HIT"/>
    <property type="match status" value="1"/>
</dbReference>
<keyword evidence="10" id="KW-1185">Reference proteome</keyword>
<keyword evidence="2" id="KW-0479">Metal-binding</keyword>
<name>A0ABN7AMB6_9HEMI</name>
<dbReference type="CDD" id="cd23023">
    <property type="entry name" value="zf-HIT_BCD1"/>
    <property type="match status" value="1"/>
</dbReference>
<accession>A0ABN7AMB6</accession>
<evidence type="ECO:0000259" key="8">
    <source>
        <dbReference type="PROSITE" id="PS51083"/>
    </source>
</evidence>
<dbReference type="InterPro" id="IPR007529">
    <property type="entry name" value="Znf_HIT"/>
</dbReference>
<sequence length="285" mass="32548">MISDSGELQSRENRLGDCEVCAATSAKYTCPKCEVKTCSLACVKIHKSELECDGVRNRVLFKRFNSLTGFDVQSDYRLLEETGRVVESAKKIHYDSNKNVDLYKCKKNASALIFGARRKEIGLKLLPPSFQKHKENTTRYLRKTNEFLWDVKWVFCQANMEIMERKISDLQLLSEAVSKYLAPGSEANSKTETALEPYHNKALYEIEILLPAQGIPGTKFFLMNPKETIATNLKYKNIIEHPTFYVILEERLVDYQIVHIRAKSKSLLECQEDEGSDSDADMPAI</sequence>
<dbReference type="SUPFAM" id="SSF144232">
    <property type="entry name" value="HIT/MYND zinc finger-like"/>
    <property type="match status" value="1"/>
</dbReference>
<keyword evidence="3 7" id="KW-0863">Zinc-finger</keyword>
<dbReference type="Gene3D" id="3.30.60.190">
    <property type="match status" value="1"/>
</dbReference>
<dbReference type="InterPro" id="IPR051639">
    <property type="entry name" value="BCD1"/>
</dbReference>
<dbReference type="InterPro" id="IPR057721">
    <property type="entry name" value="BCD1_alpha/beta"/>
</dbReference>